<dbReference type="CDD" id="cd11445">
    <property type="entry name" value="bHLH_AtPIF_like"/>
    <property type="match status" value="1"/>
</dbReference>
<dbReference type="InterPro" id="IPR031066">
    <property type="entry name" value="bHLH_ALC-like_plant"/>
</dbReference>
<evidence type="ECO:0000256" key="4">
    <source>
        <dbReference type="ARBA" id="ARBA00023125"/>
    </source>
</evidence>
<accession>A0A804LRH0</accession>
<reference evidence="9" key="3">
    <citation type="submission" date="2021-05" db="UniProtKB">
        <authorList>
            <consortium name="EnsemblPlants"/>
        </authorList>
    </citation>
    <scope>IDENTIFICATION</scope>
    <source>
        <strain evidence="9">cv. B73</strain>
    </source>
</reference>
<dbReference type="SMR" id="A0A804LRH0"/>
<protein>
    <recommendedName>
        <fullName evidence="8">BHLH domain-containing protein</fullName>
    </recommendedName>
</protein>
<dbReference type="SUPFAM" id="SSF47459">
    <property type="entry name" value="HLH, helix-loop-helix DNA-binding domain"/>
    <property type="match status" value="1"/>
</dbReference>
<keyword evidence="4" id="KW-0238">DNA-binding</keyword>
<dbReference type="Pfam" id="PF00010">
    <property type="entry name" value="HLH"/>
    <property type="match status" value="1"/>
</dbReference>
<dbReference type="GO" id="GO:0046983">
    <property type="term" value="F:protein dimerization activity"/>
    <property type="evidence" value="ECO:0007669"/>
    <property type="project" value="InterPro"/>
</dbReference>
<keyword evidence="3" id="KW-0805">Transcription regulation</keyword>
<keyword evidence="10" id="KW-1185">Reference proteome</keyword>
<dbReference type="InParanoid" id="A0A804LRH0"/>
<sequence>MNYPDAAADPWCCYSNNAGEAAAAAAVPTSGEEASRFFGDMVAAADYSTDDLFELVLEQEGGAPGPGSMHPTVSCVWSSRFSKPPDVRFDPPSEDEMAAWLCTIVNGDEPACNDDNGDGDRLAADDGQEDGVPVMGTSTTTADKKEKAPTTTTVEGMMIMGNKEMRKAPAGGGSSRRSHHGEAHNLTEKRRRHKINERFKTLQQIVPGCSKSNQASTLDQTIHYMKSLQHQVQAMSSAGLLAPAAAAYPAVVQPRCVPLGTTPPVPFQAAAPTTMVLGGYHPPSSPATMVPFGTTAVLQLPHYPGDAAAVMVPVEPLYPAAAAPAAAAKGRAVAACVCE</sequence>
<evidence type="ECO:0000313" key="10">
    <source>
        <dbReference type="Proteomes" id="UP000007305"/>
    </source>
</evidence>
<proteinExistence type="inferred from homology"/>
<dbReference type="InterPro" id="IPR036638">
    <property type="entry name" value="HLH_DNA-bd_sf"/>
</dbReference>
<evidence type="ECO:0000256" key="5">
    <source>
        <dbReference type="ARBA" id="ARBA00023163"/>
    </source>
</evidence>
<organism evidence="9 10">
    <name type="scientific">Zea mays</name>
    <name type="common">Maize</name>
    <dbReference type="NCBI Taxonomy" id="4577"/>
    <lineage>
        <taxon>Eukaryota</taxon>
        <taxon>Viridiplantae</taxon>
        <taxon>Streptophyta</taxon>
        <taxon>Embryophyta</taxon>
        <taxon>Tracheophyta</taxon>
        <taxon>Spermatophyta</taxon>
        <taxon>Magnoliopsida</taxon>
        <taxon>Liliopsida</taxon>
        <taxon>Poales</taxon>
        <taxon>Poaceae</taxon>
        <taxon>PACMAD clade</taxon>
        <taxon>Panicoideae</taxon>
        <taxon>Andropogonodae</taxon>
        <taxon>Andropogoneae</taxon>
        <taxon>Tripsacinae</taxon>
        <taxon>Zea</taxon>
    </lineage>
</organism>
<reference evidence="10" key="1">
    <citation type="submission" date="2015-12" db="EMBL/GenBank/DDBJ databases">
        <title>Update maize B73 reference genome by single molecule sequencing technologies.</title>
        <authorList>
            <consortium name="Maize Genome Sequencing Project"/>
            <person name="Ware D."/>
        </authorList>
    </citation>
    <scope>NUCLEOTIDE SEQUENCE [LARGE SCALE GENOMIC DNA]</scope>
    <source>
        <strain evidence="10">cv. B73</strain>
    </source>
</reference>
<evidence type="ECO:0000256" key="6">
    <source>
        <dbReference type="ARBA" id="ARBA00023242"/>
    </source>
</evidence>
<dbReference type="Gene3D" id="4.10.280.10">
    <property type="entry name" value="Helix-loop-helix DNA-binding domain"/>
    <property type="match status" value="1"/>
</dbReference>
<keyword evidence="5" id="KW-0804">Transcription</keyword>
<evidence type="ECO:0000256" key="1">
    <source>
        <dbReference type="ARBA" id="ARBA00004123"/>
    </source>
</evidence>
<evidence type="ECO:0000259" key="8">
    <source>
        <dbReference type="PROSITE" id="PS50888"/>
    </source>
</evidence>
<dbReference type="GO" id="GO:0003677">
    <property type="term" value="F:DNA binding"/>
    <property type="evidence" value="ECO:0007669"/>
    <property type="project" value="UniProtKB-KW"/>
</dbReference>
<evidence type="ECO:0000256" key="7">
    <source>
        <dbReference type="SAM" id="MobiDB-lite"/>
    </source>
</evidence>
<feature type="region of interest" description="Disordered" evidence="7">
    <location>
        <begin position="111"/>
        <end position="151"/>
    </location>
</feature>
<feature type="domain" description="BHLH" evidence="8">
    <location>
        <begin position="179"/>
        <end position="228"/>
    </location>
</feature>
<evidence type="ECO:0000256" key="2">
    <source>
        <dbReference type="ARBA" id="ARBA00005510"/>
    </source>
</evidence>
<evidence type="ECO:0000256" key="3">
    <source>
        <dbReference type="ARBA" id="ARBA00023015"/>
    </source>
</evidence>
<dbReference type="AlphaFoldDB" id="A0A804LRH0"/>
<keyword evidence="6" id="KW-0539">Nucleus</keyword>
<evidence type="ECO:0000313" key="9">
    <source>
        <dbReference type="EnsemblPlants" id="Zm00001eb031010_P001"/>
    </source>
</evidence>
<dbReference type="PROSITE" id="PS50888">
    <property type="entry name" value="BHLH"/>
    <property type="match status" value="1"/>
</dbReference>
<dbReference type="InterPro" id="IPR011598">
    <property type="entry name" value="bHLH_dom"/>
</dbReference>
<dbReference type="PANTHER" id="PTHR45855">
    <property type="entry name" value="TRANSCRIPTION FACTOR PIF1-RELATED"/>
    <property type="match status" value="1"/>
</dbReference>
<dbReference type="InterPro" id="IPR047265">
    <property type="entry name" value="PIF1-like_bHLH"/>
</dbReference>
<dbReference type="SMART" id="SM00353">
    <property type="entry name" value="HLH"/>
    <property type="match status" value="1"/>
</dbReference>
<comment type="similarity">
    <text evidence="2">Belongs to the bHLH protein family.</text>
</comment>
<dbReference type="Proteomes" id="UP000007305">
    <property type="component" value="Chromosome 1"/>
</dbReference>
<dbReference type="PANTHER" id="PTHR45855:SF24">
    <property type="entry name" value="HELIX-LOOP-HELIX DNA-BINDING DOMAIN CONTAINING PROTEIN, EXPRESSED"/>
    <property type="match status" value="1"/>
</dbReference>
<dbReference type="FunCoup" id="A0A804LRH0">
    <property type="interactions" value="147"/>
</dbReference>
<reference evidence="9" key="2">
    <citation type="submission" date="2019-07" db="EMBL/GenBank/DDBJ databases">
        <authorList>
            <person name="Seetharam A."/>
            <person name="Woodhouse M."/>
            <person name="Cannon E."/>
        </authorList>
    </citation>
    <scope>NUCLEOTIDE SEQUENCE [LARGE SCALE GENOMIC DNA]</scope>
    <source>
        <strain evidence="9">cv. B73</strain>
    </source>
</reference>
<dbReference type="GO" id="GO:0005634">
    <property type="term" value="C:nucleus"/>
    <property type="evidence" value="ECO:0000318"/>
    <property type="project" value="GO_Central"/>
</dbReference>
<name>A0A804LRH0_MAIZE</name>
<dbReference type="Gramene" id="Zm00001eb031010_T001">
    <property type="protein sequence ID" value="Zm00001eb031010_P001"/>
    <property type="gene ID" value="Zm00001eb031010"/>
</dbReference>
<feature type="region of interest" description="Disordered" evidence="7">
    <location>
        <begin position="167"/>
        <end position="191"/>
    </location>
</feature>
<dbReference type="EnsemblPlants" id="Zm00001eb031010_T001">
    <property type="protein sequence ID" value="Zm00001eb031010_P001"/>
    <property type="gene ID" value="Zm00001eb031010"/>
</dbReference>
<comment type="subcellular location">
    <subcellularLocation>
        <location evidence="1">Nucleus</location>
    </subcellularLocation>
</comment>